<keyword evidence="3" id="KW-0597">Phosphoprotein</keyword>
<dbReference type="PROSITE" id="PS00455">
    <property type="entry name" value="AMP_BINDING"/>
    <property type="match status" value="1"/>
</dbReference>
<evidence type="ECO:0000256" key="4">
    <source>
        <dbReference type="SAM" id="MobiDB-lite"/>
    </source>
</evidence>
<dbReference type="SUPFAM" id="SSF47336">
    <property type="entry name" value="ACP-like"/>
    <property type="match status" value="1"/>
</dbReference>
<dbReference type="InterPro" id="IPR006162">
    <property type="entry name" value="Ppantetheine_attach_site"/>
</dbReference>
<name>A0ABW5GK71_9PSEU</name>
<dbReference type="Gene3D" id="3.30.300.30">
    <property type="match status" value="1"/>
</dbReference>
<dbReference type="InterPro" id="IPR036736">
    <property type="entry name" value="ACP-like_sf"/>
</dbReference>
<dbReference type="Gene3D" id="3.40.50.980">
    <property type="match status" value="2"/>
</dbReference>
<evidence type="ECO:0000313" key="6">
    <source>
        <dbReference type="EMBL" id="MFD2461248.1"/>
    </source>
</evidence>
<dbReference type="Pfam" id="PF00501">
    <property type="entry name" value="AMP-binding"/>
    <property type="match status" value="1"/>
</dbReference>
<dbReference type="RefSeq" id="WP_345405305.1">
    <property type="nucleotide sequence ID" value="NZ_BAABHG010000018.1"/>
</dbReference>
<accession>A0ABW5GK71</accession>
<dbReference type="InterPro" id="IPR010071">
    <property type="entry name" value="AA_adenyl_dom"/>
</dbReference>
<evidence type="ECO:0000256" key="2">
    <source>
        <dbReference type="ARBA" id="ARBA00022450"/>
    </source>
</evidence>
<protein>
    <submittedName>
        <fullName evidence="6">Amino acid adenylation domain-containing protein</fullName>
    </submittedName>
</protein>
<evidence type="ECO:0000256" key="1">
    <source>
        <dbReference type="ARBA" id="ARBA00010617"/>
    </source>
</evidence>
<dbReference type="PANTHER" id="PTHR45527:SF1">
    <property type="entry name" value="FATTY ACID SYNTHASE"/>
    <property type="match status" value="1"/>
</dbReference>
<evidence type="ECO:0000313" key="7">
    <source>
        <dbReference type="Proteomes" id="UP001597419"/>
    </source>
</evidence>
<dbReference type="Proteomes" id="UP001597419">
    <property type="component" value="Unassembled WGS sequence"/>
</dbReference>
<dbReference type="NCBIfam" id="TIGR01733">
    <property type="entry name" value="AA-adenyl-dom"/>
    <property type="match status" value="1"/>
</dbReference>
<dbReference type="Pfam" id="PF00067">
    <property type="entry name" value="p450"/>
    <property type="match status" value="1"/>
</dbReference>
<reference evidence="7" key="1">
    <citation type="journal article" date="2019" name="Int. J. Syst. Evol. Microbiol.">
        <title>The Global Catalogue of Microorganisms (GCM) 10K type strain sequencing project: providing services to taxonomists for standard genome sequencing and annotation.</title>
        <authorList>
            <consortium name="The Broad Institute Genomics Platform"/>
            <consortium name="The Broad Institute Genome Sequencing Center for Infectious Disease"/>
            <person name="Wu L."/>
            <person name="Ma J."/>
        </authorList>
    </citation>
    <scope>NUCLEOTIDE SEQUENCE [LARGE SCALE GENOMIC DNA]</scope>
    <source>
        <strain evidence="7">CGMCC 4.7643</strain>
    </source>
</reference>
<proteinExistence type="inferred from homology"/>
<dbReference type="EMBL" id="JBHUKU010000011">
    <property type="protein sequence ID" value="MFD2461248.1"/>
    <property type="molecule type" value="Genomic_DNA"/>
</dbReference>
<dbReference type="PRINTS" id="PR00359">
    <property type="entry name" value="BP450"/>
</dbReference>
<comment type="caution">
    <text evidence="6">The sequence shown here is derived from an EMBL/GenBank/DDBJ whole genome shotgun (WGS) entry which is preliminary data.</text>
</comment>
<evidence type="ECO:0000259" key="5">
    <source>
        <dbReference type="PROSITE" id="PS50075"/>
    </source>
</evidence>
<evidence type="ECO:0000256" key="3">
    <source>
        <dbReference type="ARBA" id="ARBA00022553"/>
    </source>
</evidence>
<dbReference type="InterPro" id="IPR009081">
    <property type="entry name" value="PP-bd_ACP"/>
</dbReference>
<feature type="compositionally biased region" description="Low complexity" evidence="4">
    <location>
        <begin position="937"/>
        <end position="951"/>
    </location>
</feature>
<comment type="similarity">
    <text evidence="1">Belongs to the cytochrome P450 family.</text>
</comment>
<dbReference type="SUPFAM" id="SSF48264">
    <property type="entry name" value="Cytochrome P450"/>
    <property type="match status" value="1"/>
</dbReference>
<dbReference type="InterPro" id="IPR036396">
    <property type="entry name" value="Cyt_P450_sf"/>
</dbReference>
<dbReference type="InterPro" id="IPR017972">
    <property type="entry name" value="Cyt_P450_CS"/>
</dbReference>
<dbReference type="PROSITE" id="PS00086">
    <property type="entry name" value="CYTOCHROME_P450"/>
    <property type="match status" value="1"/>
</dbReference>
<dbReference type="PANTHER" id="PTHR45527">
    <property type="entry name" value="NONRIBOSOMAL PEPTIDE SYNTHETASE"/>
    <property type="match status" value="1"/>
</dbReference>
<feature type="domain" description="Carrier" evidence="5">
    <location>
        <begin position="968"/>
        <end position="1042"/>
    </location>
</feature>
<feature type="region of interest" description="Disordered" evidence="4">
    <location>
        <begin position="1"/>
        <end position="27"/>
    </location>
</feature>
<dbReference type="CDD" id="cd05930">
    <property type="entry name" value="A_NRPS"/>
    <property type="match status" value="1"/>
</dbReference>
<dbReference type="PROSITE" id="PS50075">
    <property type="entry name" value="CARRIER"/>
    <property type="match status" value="1"/>
</dbReference>
<feature type="region of interest" description="Disordered" evidence="4">
    <location>
        <begin position="934"/>
        <end position="962"/>
    </location>
</feature>
<keyword evidence="2" id="KW-0596">Phosphopantetheine</keyword>
<dbReference type="Gene3D" id="1.10.630.10">
    <property type="entry name" value="Cytochrome P450"/>
    <property type="match status" value="1"/>
</dbReference>
<dbReference type="Pfam" id="PF00550">
    <property type="entry name" value="PP-binding"/>
    <property type="match status" value="1"/>
</dbReference>
<dbReference type="SUPFAM" id="SSF56801">
    <property type="entry name" value="Acetyl-CoA synthetase-like"/>
    <property type="match status" value="1"/>
</dbReference>
<dbReference type="SMART" id="SM00823">
    <property type="entry name" value="PKS_PP"/>
    <property type="match status" value="1"/>
</dbReference>
<dbReference type="InterPro" id="IPR020806">
    <property type="entry name" value="PKS_PP-bd"/>
</dbReference>
<dbReference type="Gene3D" id="2.30.38.10">
    <property type="entry name" value="Luciferase, Domain 3"/>
    <property type="match status" value="1"/>
</dbReference>
<keyword evidence="7" id="KW-1185">Reference proteome</keyword>
<dbReference type="InterPro" id="IPR001128">
    <property type="entry name" value="Cyt_P450"/>
</dbReference>
<dbReference type="InterPro" id="IPR020845">
    <property type="entry name" value="AMP-binding_CS"/>
</dbReference>
<gene>
    <name evidence="6" type="ORF">ACFSYJ_21770</name>
</gene>
<sequence length="1045" mass="113558">MTGQSAPDLFDDRQGRPPYHRSRHGIHNLSRPEVIADPNRYIDPIRELGPVFFDEVSHIWVCSGYRESVEVLTGFRNFSSARARTAEALDHRRLGPAAGVAKMTVEQMLFTDPPDHTRIRSCLQSHFTPGKVAEHDEIMREIAQRAIRELPSHGTIELITGFAAKLSSPLVCALLGIPGHEPDITKWAEAYETLLGSLSTLPDIQDESVIPVLDEALAFFRAEADARIAAPGDDILSALAVGLAEGPAARENAPLDLIAANCVVLLGGGYQTLTQLVSSALVLLDGHPDQQRRLRAEPHLIDSAINEVMRLNGSSQYVARRTTTDVELAGHRIPADSTILVHLAAANLDPREFTEPHRLDIARREARHLGFGLGRHYCLGAPYAERTARWAILGFLDRYAEYGVQPGADAVRWGPHPNTRCPARVSVRVGETPPVRAPLPDHAGHHLLVDWNDTGTPIGPTGLWHQVFEHRARLTPDAVAVEDPAGEHTYREIDQRANALARTLRAHEIQPEALVAVVMERSANLVVSTLAIAKAGGAFLLCDPSCPEERLDSMVRQARAALILADTETAPTLRESAAGRSVPVFVPHVGPVETRGPLTGVSAGNTAYVVFTSGTTGRPKGIAVSHEGVVNLHVAQRQIFRLGPHDRVLQFLSPNFDGCVADIMLALLSGAVLVLAPRPSLTVGPPLARLLRGQRITTVILTPSVWAALPETDLPDLRIAAAAGERLPAAVLAKWSAPGRRFLNLYGPAETAVLATWHECERSAPGDPPIGRPVANKRTYVLDERSRPLPVGEAGELCIGGLGIGRYLWEPALMEERFAPAPAETAPGQLVYRTGDICRWLPDGSLEYLGRRDRQVKIRGQRIELEEVERVLAAVPGVTFAKADVREGRLEATVTTARDMFDEAAVRAHLAERLHSGMIPAVFTVVDDVPLTTNGKAGRPAAPSDAPARPAETVVRHHDERGDLREHSRLTWRISRLFADCLGVPQQRVKADSDFFSLGGDSLTTATLLSGLESQMTTEIDVEVLLDHPTPAEMSHHIAGRRPAG</sequence>
<dbReference type="InterPro" id="IPR045851">
    <property type="entry name" value="AMP-bd_C_sf"/>
</dbReference>
<organism evidence="6 7">
    <name type="scientific">Amycolatopsis samaneae</name>
    <dbReference type="NCBI Taxonomy" id="664691"/>
    <lineage>
        <taxon>Bacteria</taxon>
        <taxon>Bacillati</taxon>
        <taxon>Actinomycetota</taxon>
        <taxon>Actinomycetes</taxon>
        <taxon>Pseudonocardiales</taxon>
        <taxon>Pseudonocardiaceae</taxon>
        <taxon>Amycolatopsis</taxon>
    </lineage>
</organism>
<dbReference type="InterPro" id="IPR000873">
    <property type="entry name" value="AMP-dep_synth/lig_dom"/>
</dbReference>
<dbReference type="Gene3D" id="1.10.1200.10">
    <property type="entry name" value="ACP-like"/>
    <property type="match status" value="1"/>
</dbReference>
<dbReference type="InterPro" id="IPR002397">
    <property type="entry name" value="Cyt_P450_B"/>
</dbReference>
<dbReference type="PROSITE" id="PS00012">
    <property type="entry name" value="PHOSPHOPANTETHEINE"/>
    <property type="match status" value="1"/>
</dbReference>